<evidence type="ECO:0000313" key="6">
    <source>
        <dbReference type="Proteomes" id="UP001385499"/>
    </source>
</evidence>
<name>A0ABU8TMQ9_9HYPH</name>
<keyword evidence="3" id="KW-0804">Transcription</keyword>
<protein>
    <submittedName>
        <fullName evidence="5">Helix-turn-helix domain-containing protein</fullName>
    </submittedName>
</protein>
<dbReference type="Gene3D" id="1.10.10.10">
    <property type="entry name" value="Winged helix-like DNA-binding domain superfamily/Winged helix DNA-binding domain"/>
    <property type="match status" value="1"/>
</dbReference>
<evidence type="ECO:0000256" key="2">
    <source>
        <dbReference type="ARBA" id="ARBA00023125"/>
    </source>
</evidence>
<organism evidence="5 6">
    <name type="scientific">Roseibium algae</name>
    <dbReference type="NCBI Taxonomy" id="3123038"/>
    <lineage>
        <taxon>Bacteria</taxon>
        <taxon>Pseudomonadati</taxon>
        <taxon>Pseudomonadota</taxon>
        <taxon>Alphaproteobacteria</taxon>
        <taxon>Hyphomicrobiales</taxon>
        <taxon>Stappiaceae</taxon>
        <taxon>Roseibium</taxon>
    </lineage>
</organism>
<proteinExistence type="predicted"/>
<evidence type="ECO:0000259" key="4">
    <source>
        <dbReference type="PROSITE" id="PS51118"/>
    </source>
</evidence>
<dbReference type="InterPro" id="IPR002577">
    <property type="entry name" value="HTH_HxlR"/>
</dbReference>
<dbReference type="PANTHER" id="PTHR33204:SF37">
    <property type="entry name" value="HTH-TYPE TRANSCRIPTIONAL REGULATOR YODB"/>
    <property type="match status" value="1"/>
</dbReference>
<dbReference type="Pfam" id="PF01638">
    <property type="entry name" value="HxlR"/>
    <property type="match status" value="1"/>
</dbReference>
<dbReference type="SUPFAM" id="SSF46785">
    <property type="entry name" value="Winged helix' DNA-binding domain"/>
    <property type="match status" value="1"/>
</dbReference>
<dbReference type="PROSITE" id="PS51118">
    <property type="entry name" value="HTH_HXLR"/>
    <property type="match status" value="1"/>
</dbReference>
<sequence length="124" mass="13951">MKKIAYVKSADFPHPGTPVRGSRSGAPIMALFDLLGRRWAMGVLWTLRENEPSTFRQLQERCETISPAVLNKRLGELRAAQFVTRGEGGYITTALGRELYDQLVPLGLWSKDWAKALDEMSEMP</sequence>
<dbReference type="RefSeq" id="WP_340275541.1">
    <property type="nucleotide sequence ID" value="NZ_JBAKIA010000011.1"/>
</dbReference>
<comment type="caution">
    <text evidence="5">The sequence shown here is derived from an EMBL/GenBank/DDBJ whole genome shotgun (WGS) entry which is preliminary data.</text>
</comment>
<dbReference type="Proteomes" id="UP001385499">
    <property type="component" value="Unassembled WGS sequence"/>
</dbReference>
<evidence type="ECO:0000256" key="3">
    <source>
        <dbReference type="ARBA" id="ARBA00023163"/>
    </source>
</evidence>
<dbReference type="InterPro" id="IPR036388">
    <property type="entry name" value="WH-like_DNA-bd_sf"/>
</dbReference>
<feature type="domain" description="HTH hxlR-type" evidence="4">
    <location>
        <begin position="26"/>
        <end position="118"/>
    </location>
</feature>
<dbReference type="EMBL" id="JBAKIA010000011">
    <property type="protein sequence ID" value="MEJ8475451.1"/>
    <property type="molecule type" value="Genomic_DNA"/>
</dbReference>
<reference evidence="5 6" key="1">
    <citation type="submission" date="2024-02" db="EMBL/GenBank/DDBJ databases">
        <title>Roseibium algae sp. nov., isolated from marine alga (Grateloupia sp.), showing potential in myo-inositol conversion.</title>
        <authorList>
            <person name="Wang Y."/>
        </authorList>
    </citation>
    <scope>NUCLEOTIDE SEQUENCE [LARGE SCALE GENOMIC DNA]</scope>
    <source>
        <strain evidence="5 6">H3510</strain>
    </source>
</reference>
<gene>
    <name evidence="5" type="ORF">V6575_15250</name>
</gene>
<keyword evidence="1" id="KW-0805">Transcription regulation</keyword>
<keyword evidence="6" id="KW-1185">Reference proteome</keyword>
<keyword evidence="2" id="KW-0238">DNA-binding</keyword>
<accession>A0ABU8TMQ9</accession>
<evidence type="ECO:0000313" key="5">
    <source>
        <dbReference type="EMBL" id="MEJ8475451.1"/>
    </source>
</evidence>
<evidence type="ECO:0000256" key="1">
    <source>
        <dbReference type="ARBA" id="ARBA00023015"/>
    </source>
</evidence>
<dbReference type="InterPro" id="IPR036390">
    <property type="entry name" value="WH_DNA-bd_sf"/>
</dbReference>
<dbReference type="PANTHER" id="PTHR33204">
    <property type="entry name" value="TRANSCRIPTIONAL REGULATOR, MARR FAMILY"/>
    <property type="match status" value="1"/>
</dbReference>